<name>A0ABW2FJJ2_9BACL</name>
<organism evidence="9 10">
    <name type="scientific">Cohnella cellulosilytica</name>
    <dbReference type="NCBI Taxonomy" id="986710"/>
    <lineage>
        <taxon>Bacteria</taxon>
        <taxon>Bacillati</taxon>
        <taxon>Bacillota</taxon>
        <taxon>Bacilli</taxon>
        <taxon>Bacillales</taxon>
        <taxon>Paenibacillaceae</taxon>
        <taxon>Cohnella</taxon>
    </lineage>
</organism>
<dbReference type="InterPro" id="IPR037294">
    <property type="entry name" value="ABC_BtuC-like"/>
</dbReference>
<dbReference type="EMBL" id="JBHTAI010000019">
    <property type="protein sequence ID" value="MFC7151963.1"/>
    <property type="molecule type" value="Genomic_DNA"/>
</dbReference>
<evidence type="ECO:0000256" key="2">
    <source>
        <dbReference type="ARBA" id="ARBA00007935"/>
    </source>
</evidence>
<keyword evidence="10" id="KW-1185">Reference proteome</keyword>
<dbReference type="PANTHER" id="PTHR30472">
    <property type="entry name" value="FERRIC ENTEROBACTIN TRANSPORT SYSTEM PERMEASE PROTEIN"/>
    <property type="match status" value="1"/>
</dbReference>
<sequence>MTQSQHSAGRSQGGRLFPLYMTAGALMLLAAAAASVSFGAADMNLATAWSAVFGFNPDISEHQVIRALRLPRTLAGIVVGASLAVCGAVMQGTTRNPLADSGLMGISSGASCGIAISLAFLPGGPYLTQMMFSCIGAALATSLTYLFASAGGRGMTPQRLVLAGLSISMLFGALTSAIAIEYRIGKAMIHWTSGSTASISWIELAVAMPLFVIGIGTALAISRSVTLLSMGDDVASGLGLQARRIRLIATLAVLLLTGLAVVIVGPIGFVGLIIPHLARFLIGADYRYIIPMSALYGAGFLVLADLFGRLYNRPQETPLGIIFAVIGVPCFLYIARKIRREKQ</sequence>
<feature type="transmembrane region" description="Helical" evidence="8">
    <location>
        <begin position="319"/>
        <end position="335"/>
    </location>
</feature>
<proteinExistence type="inferred from homology"/>
<feature type="transmembrane region" description="Helical" evidence="8">
    <location>
        <begin position="200"/>
        <end position="221"/>
    </location>
</feature>
<feature type="transmembrane region" description="Helical" evidence="8">
    <location>
        <begin position="74"/>
        <end position="90"/>
    </location>
</feature>
<evidence type="ECO:0000313" key="9">
    <source>
        <dbReference type="EMBL" id="MFC7151963.1"/>
    </source>
</evidence>
<keyword evidence="4" id="KW-1003">Cell membrane</keyword>
<keyword evidence="5 8" id="KW-0812">Transmembrane</keyword>
<evidence type="ECO:0000256" key="4">
    <source>
        <dbReference type="ARBA" id="ARBA00022475"/>
    </source>
</evidence>
<feature type="transmembrane region" description="Helical" evidence="8">
    <location>
        <begin position="102"/>
        <end position="121"/>
    </location>
</feature>
<keyword evidence="6 8" id="KW-1133">Transmembrane helix</keyword>
<comment type="caution">
    <text evidence="9">The sequence shown here is derived from an EMBL/GenBank/DDBJ whole genome shotgun (WGS) entry which is preliminary data.</text>
</comment>
<feature type="transmembrane region" description="Helical" evidence="8">
    <location>
        <begin position="160"/>
        <end position="180"/>
    </location>
</feature>
<dbReference type="Pfam" id="PF01032">
    <property type="entry name" value="FecCD"/>
    <property type="match status" value="1"/>
</dbReference>
<evidence type="ECO:0000256" key="1">
    <source>
        <dbReference type="ARBA" id="ARBA00004651"/>
    </source>
</evidence>
<keyword evidence="3" id="KW-0813">Transport</keyword>
<keyword evidence="7 8" id="KW-0472">Membrane</keyword>
<dbReference type="CDD" id="cd06550">
    <property type="entry name" value="TM_ABC_iron-siderophores_like"/>
    <property type="match status" value="1"/>
</dbReference>
<dbReference type="Gene3D" id="1.10.3470.10">
    <property type="entry name" value="ABC transporter involved in vitamin B12 uptake, BtuC"/>
    <property type="match status" value="1"/>
</dbReference>
<evidence type="ECO:0000256" key="7">
    <source>
        <dbReference type="ARBA" id="ARBA00023136"/>
    </source>
</evidence>
<comment type="similarity">
    <text evidence="2">Belongs to the binding-protein-dependent transport system permease family. FecCD subfamily.</text>
</comment>
<protein>
    <submittedName>
        <fullName evidence="9">FecCD family ABC transporter permease</fullName>
    </submittedName>
</protein>
<reference evidence="10" key="1">
    <citation type="journal article" date="2019" name="Int. J. Syst. Evol. Microbiol.">
        <title>The Global Catalogue of Microorganisms (GCM) 10K type strain sequencing project: providing services to taxonomists for standard genome sequencing and annotation.</title>
        <authorList>
            <consortium name="The Broad Institute Genomics Platform"/>
            <consortium name="The Broad Institute Genome Sequencing Center for Infectious Disease"/>
            <person name="Wu L."/>
            <person name="Ma J."/>
        </authorList>
    </citation>
    <scope>NUCLEOTIDE SEQUENCE [LARGE SCALE GENOMIC DNA]</scope>
    <source>
        <strain evidence="10">KCTC 12907</strain>
    </source>
</reference>
<comment type="subcellular location">
    <subcellularLocation>
        <location evidence="1">Cell membrane</location>
        <topology evidence="1">Multi-pass membrane protein</topology>
    </subcellularLocation>
</comment>
<accession>A0ABW2FJJ2</accession>
<evidence type="ECO:0000256" key="8">
    <source>
        <dbReference type="SAM" id="Phobius"/>
    </source>
</evidence>
<dbReference type="Proteomes" id="UP001596378">
    <property type="component" value="Unassembled WGS sequence"/>
</dbReference>
<evidence type="ECO:0000313" key="10">
    <source>
        <dbReference type="Proteomes" id="UP001596378"/>
    </source>
</evidence>
<feature type="transmembrane region" description="Helical" evidence="8">
    <location>
        <begin position="286"/>
        <end position="307"/>
    </location>
</feature>
<dbReference type="InterPro" id="IPR000522">
    <property type="entry name" value="ABC_transptr_permease_BtuC"/>
</dbReference>
<dbReference type="SUPFAM" id="SSF81345">
    <property type="entry name" value="ABC transporter involved in vitamin B12 uptake, BtuC"/>
    <property type="match status" value="1"/>
</dbReference>
<feature type="transmembrane region" description="Helical" evidence="8">
    <location>
        <begin position="247"/>
        <end position="274"/>
    </location>
</feature>
<dbReference type="RefSeq" id="WP_378046504.1">
    <property type="nucleotide sequence ID" value="NZ_JBHMDN010000011.1"/>
</dbReference>
<evidence type="ECO:0000256" key="3">
    <source>
        <dbReference type="ARBA" id="ARBA00022448"/>
    </source>
</evidence>
<gene>
    <name evidence="9" type="ORF">ACFQMJ_25785</name>
</gene>
<feature type="transmembrane region" description="Helical" evidence="8">
    <location>
        <begin position="127"/>
        <end position="148"/>
    </location>
</feature>
<evidence type="ECO:0000256" key="6">
    <source>
        <dbReference type="ARBA" id="ARBA00022989"/>
    </source>
</evidence>
<evidence type="ECO:0000256" key="5">
    <source>
        <dbReference type="ARBA" id="ARBA00022692"/>
    </source>
</evidence>
<dbReference type="PANTHER" id="PTHR30472:SF1">
    <property type="entry name" value="FE(3+) DICITRATE TRANSPORT SYSTEM PERMEASE PROTEIN FECC-RELATED"/>
    <property type="match status" value="1"/>
</dbReference>